<gene>
    <name evidence="1" type="ORF">SEMRO_2453_G328171.1</name>
</gene>
<sequence length="130" mass="14969">MHESKNLFAINQSMTMMCPGSVHSEISDYNEGLDSGVKPPRWPARGGVMFSFPPTDLRDFFFCFFRLQNISMDHSCIDPQTRVPHLCWSLCRHDLHGISFHNHASHHVTQLIRDAARQGCICDYYSRVLN</sequence>
<dbReference type="EMBL" id="CAICTM010002451">
    <property type="protein sequence ID" value="CAB9529292.1"/>
    <property type="molecule type" value="Genomic_DNA"/>
</dbReference>
<name>A0A9N8EYA0_9STRA</name>
<reference evidence="1" key="1">
    <citation type="submission" date="2020-06" db="EMBL/GenBank/DDBJ databases">
        <authorList>
            <consortium name="Plant Systems Biology data submission"/>
        </authorList>
    </citation>
    <scope>NUCLEOTIDE SEQUENCE</scope>
    <source>
        <strain evidence="1">D6</strain>
    </source>
</reference>
<organism evidence="1 2">
    <name type="scientific">Seminavis robusta</name>
    <dbReference type="NCBI Taxonomy" id="568900"/>
    <lineage>
        <taxon>Eukaryota</taxon>
        <taxon>Sar</taxon>
        <taxon>Stramenopiles</taxon>
        <taxon>Ochrophyta</taxon>
        <taxon>Bacillariophyta</taxon>
        <taxon>Bacillariophyceae</taxon>
        <taxon>Bacillariophycidae</taxon>
        <taxon>Naviculales</taxon>
        <taxon>Naviculaceae</taxon>
        <taxon>Seminavis</taxon>
    </lineage>
</organism>
<comment type="caution">
    <text evidence="1">The sequence shown here is derived from an EMBL/GenBank/DDBJ whole genome shotgun (WGS) entry which is preliminary data.</text>
</comment>
<proteinExistence type="predicted"/>
<evidence type="ECO:0000313" key="1">
    <source>
        <dbReference type="EMBL" id="CAB9529292.1"/>
    </source>
</evidence>
<evidence type="ECO:0000313" key="2">
    <source>
        <dbReference type="Proteomes" id="UP001153069"/>
    </source>
</evidence>
<dbReference type="Proteomes" id="UP001153069">
    <property type="component" value="Unassembled WGS sequence"/>
</dbReference>
<dbReference type="AlphaFoldDB" id="A0A9N8EYA0"/>
<keyword evidence="2" id="KW-1185">Reference proteome</keyword>
<accession>A0A9N8EYA0</accession>
<protein>
    <submittedName>
        <fullName evidence="1">Uncharacterized protein</fullName>
    </submittedName>
</protein>